<proteinExistence type="predicted"/>
<keyword evidence="1" id="KW-0812">Transmembrane</keyword>
<evidence type="ECO:0000256" key="1">
    <source>
        <dbReference type="SAM" id="Phobius"/>
    </source>
</evidence>
<dbReference type="Pfam" id="PF00462">
    <property type="entry name" value="Glutaredoxin"/>
    <property type="match status" value="1"/>
</dbReference>
<dbReference type="CDD" id="cd02976">
    <property type="entry name" value="NrdH"/>
    <property type="match status" value="1"/>
</dbReference>
<dbReference type="InterPro" id="IPR011767">
    <property type="entry name" value="GLR_AS"/>
</dbReference>
<evidence type="ECO:0000313" key="3">
    <source>
        <dbReference type="EMBL" id="MBA8886651.1"/>
    </source>
</evidence>
<organism evidence="3 4">
    <name type="scientific">Dokdonella fugitiva</name>
    <dbReference type="NCBI Taxonomy" id="328517"/>
    <lineage>
        <taxon>Bacteria</taxon>
        <taxon>Pseudomonadati</taxon>
        <taxon>Pseudomonadota</taxon>
        <taxon>Gammaproteobacteria</taxon>
        <taxon>Lysobacterales</taxon>
        <taxon>Rhodanobacteraceae</taxon>
        <taxon>Dokdonella</taxon>
    </lineage>
</organism>
<protein>
    <submittedName>
        <fullName evidence="3">Glutaredoxin</fullName>
    </submittedName>
</protein>
<dbReference type="AlphaFoldDB" id="A0A839F384"/>
<keyword evidence="4" id="KW-1185">Reference proteome</keyword>
<dbReference type="InterPro" id="IPR036249">
    <property type="entry name" value="Thioredoxin-like_sf"/>
</dbReference>
<dbReference type="Gene3D" id="3.40.30.10">
    <property type="entry name" value="Glutaredoxin"/>
    <property type="match status" value="1"/>
</dbReference>
<dbReference type="InterPro" id="IPR002109">
    <property type="entry name" value="Glutaredoxin"/>
</dbReference>
<feature type="transmembrane region" description="Helical" evidence="1">
    <location>
        <begin position="7"/>
        <end position="29"/>
    </location>
</feature>
<dbReference type="EMBL" id="JACGXL010000001">
    <property type="protein sequence ID" value="MBA8886651.1"/>
    <property type="molecule type" value="Genomic_DNA"/>
</dbReference>
<dbReference type="SUPFAM" id="SSF52833">
    <property type="entry name" value="Thioredoxin-like"/>
    <property type="match status" value="1"/>
</dbReference>
<evidence type="ECO:0000313" key="4">
    <source>
        <dbReference type="Proteomes" id="UP000550401"/>
    </source>
</evidence>
<keyword evidence="1" id="KW-1133">Transmembrane helix</keyword>
<dbReference type="PROSITE" id="PS00195">
    <property type="entry name" value="GLUTAREDOXIN_1"/>
    <property type="match status" value="1"/>
</dbReference>
<gene>
    <name evidence="3" type="ORF">FHW12_000842</name>
</gene>
<dbReference type="RefSeq" id="WP_182529714.1">
    <property type="nucleotide sequence ID" value="NZ_JACGXL010000001.1"/>
</dbReference>
<evidence type="ECO:0000259" key="2">
    <source>
        <dbReference type="Pfam" id="PF00462"/>
    </source>
</evidence>
<sequence length="138" mass="14478">MNGPLRVLRGVASTVALVAIAAACGWLGISMLRSVTAPPVLQAGDYSAIVRDAGEPVVLFATTTCPYCRQARALLDAMKVEHVVYDVDVSPPARALYDRLHANSVPVLVTASLRVTGFDEATYRSTLGGRVAAVGATH</sequence>
<comment type="caution">
    <text evidence="3">The sequence shown here is derived from an EMBL/GenBank/DDBJ whole genome shotgun (WGS) entry which is preliminary data.</text>
</comment>
<accession>A0A839F384</accession>
<feature type="domain" description="Glutaredoxin" evidence="2">
    <location>
        <begin position="57"/>
        <end position="109"/>
    </location>
</feature>
<name>A0A839F384_9GAMM</name>
<dbReference type="PROSITE" id="PS51354">
    <property type="entry name" value="GLUTAREDOXIN_2"/>
    <property type="match status" value="1"/>
</dbReference>
<reference evidence="3 4" key="1">
    <citation type="submission" date="2020-07" db="EMBL/GenBank/DDBJ databases">
        <title>Genomic Encyclopedia of Type Strains, Phase IV (KMG-V): Genome sequencing to study the core and pangenomes of soil and plant-associated prokaryotes.</title>
        <authorList>
            <person name="Whitman W."/>
        </authorList>
    </citation>
    <scope>NUCLEOTIDE SEQUENCE [LARGE SCALE GENOMIC DNA]</scope>
    <source>
        <strain evidence="3 4">RH2WT43</strain>
    </source>
</reference>
<dbReference type="PROSITE" id="PS51257">
    <property type="entry name" value="PROKAR_LIPOPROTEIN"/>
    <property type="match status" value="1"/>
</dbReference>
<dbReference type="Proteomes" id="UP000550401">
    <property type="component" value="Unassembled WGS sequence"/>
</dbReference>
<keyword evidence="1" id="KW-0472">Membrane</keyword>